<dbReference type="GO" id="GO:0016491">
    <property type="term" value="F:oxidoreductase activity"/>
    <property type="evidence" value="ECO:0007669"/>
    <property type="project" value="UniProtKB-KW"/>
</dbReference>
<proteinExistence type="predicted"/>
<protein>
    <submittedName>
        <fullName evidence="3">Putative Oxidoreductase</fullName>
    </submittedName>
</protein>
<dbReference type="InterPro" id="IPR036291">
    <property type="entry name" value="NAD(P)-bd_dom_sf"/>
</dbReference>
<sequence>MSECLKVGIAGCGEVAQILHLPSLAYLPDLYRVTALCDVSRAVLDAVGSRLPWARRTTDVDELVSGNDVDIVLVASPNVFHADTALKAIAAGKHVLIEKPMCITEAEAEALAVAEKEKGVVVMVGYMRRYAPAFERAVREVATMEAINFARVHTVIGPNAAFIEPSSKVARGTDIPKTKIESADKALAKKLSEALGTDDPLAHKTYSLLLGLSSHDISAMRELIGQPKRVLHATRAANPTFLTVAFDYGDFVCQFETGIDQIARFDSYLAVYAQDRVVEVKYDTPYIRNQRTAFALTAAEGRHGLYRTTGHDTLEDNFVIEWRRLHDHIVNGSRPKSNIDDARQDLRIFRDIMAALA</sequence>
<dbReference type="PANTHER" id="PTHR43818:SF11">
    <property type="entry name" value="BCDNA.GH03377"/>
    <property type="match status" value="1"/>
</dbReference>
<dbReference type="Gene3D" id="3.30.360.10">
    <property type="entry name" value="Dihydrodipicolinate Reductase, domain 2"/>
    <property type="match status" value="1"/>
</dbReference>
<name>A0A212LBQ5_9HYPH</name>
<dbReference type="Pfam" id="PF01408">
    <property type="entry name" value="GFO_IDH_MocA"/>
    <property type="match status" value="1"/>
</dbReference>
<organism evidence="3">
    <name type="scientific">uncultured Pleomorphomonas sp</name>
    <dbReference type="NCBI Taxonomy" id="442121"/>
    <lineage>
        <taxon>Bacteria</taxon>
        <taxon>Pseudomonadati</taxon>
        <taxon>Pseudomonadota</taxon>
        <taxon>Alphaproteobacteria</taxon>
        <taxon>Hyphomicrobiales</taxon>
        <taxon>Pleomorphomonadaceae</taxon>
        <taxon>Pleomorphomonas</taxon>
        <taxon>environmental samples</taxon>
    </lineage>
</organism>
<dbReference type="InterPro" id="IPR000683">
    <property type="entry name" value="Gfo/Idh/MocA-like_OxRdtase_N"/>
</dbReference>
<evidence type="ECO:0000256" key="1">
    <source>
        <dbReference type="ARBA" id="ARBA00023002"/>
    </source>
</evidence>
<gene>
    <name evidence="3" type="ORF">KL86PLE_130424</name>
</gene>
<keyword evidence="1" id="KW-0560">Oxidoreductase</keyword>
<reference evidence="3" key="1">
    <citation type="submission" date="2016-08" db="EMBL/GenBank/DDBJ databases">
        <authorList>
            <person name="Seilhamer J.J."/>
        </authorList>
    </citation>
    <scope>NUCLEOTIDE SEQUENCE</scope>
    <source>
        <strain evidence="3">86</strain>
    </source>
</reference>
<dbReference type="SUPFAM" id="SSF51735">
    <property type="entry name" value="NAD(P)-binding Rossmann-fold domains"/>
    <property type="match status" value="1"/>
</dbReference>
<evidence type="ECO:0000313" key="3">
    <source>
        <dbReference type="EMBL" id="SCM74975.1"/>
    </source>
</evidence>
<dbReference type="Gene3D" id="3.40.50.720">
    <property type="entry name" value="NAD(P)-binding Rossmann-like Domain"/>
    <property type="match status" value="1"/>
</dbReference>
<accession>A0A212LBQ5</accession>
<dbReference type="PANTHER" id="PTHR43818">
    <property type="entry name" value="BCDNA.GH03377"/>
    <property type="match status" value="1"/>
</dbReference>
<evidence type="ECO:0000259" key="2">
    <source>
        <dbReference type="Pfam" id="PF01408"/>
    </source>
</evidence>
<dbReference type="GO" id="GO:0000166">
    <property type="term" value="F:nucleotide binding"/>
    <property type="evidence" value="ECO:0007669"/>
    <property type="project" value="InterPro"/>
</dbReference>
<dbReference type="AlphaFoldDB" id="A0A212LBQ5"/>
<feature type="domain" description="Gfo/Idh/MocA-like oxidoreductase N-terminal" evidence="2">
    <location>
        <begin position="5"/>
        <end position="126"/>
    </location>
</feature>
<dbReference type="RefSeq" id="WP_288199878.1">
    <property type="nucleotide sequence ID" value="NZ_LT608334.1"/>
</dbReference>
<dbReference type="InterPro" id="IPR050463">
    <property type="entry name" value="Gfo/Idh/MocA_oxidrdct_glycsds"/>
</dbReference>
<dbReference type="EMBL" id="FMJD01000005">
    <property type="protein sequence ID" value="SCM74975.1"/>
    <property type="molecule type" value="Genomic_DNA"/>
</dbReference>